<dbReference type="InterPro" id="IPR023213">
    <property type="entry name" value="CAT-like_dom_sf"/>
</dbReference>
<dbReference type="SUPFAM" id="SSF56801">
    <property type="entry name" value="Acetyl-CoA synthetase-like"/>
    <property type="match status" value="1"/>
</dbReference>
<dbReference type="Gene3D" id="3.30.300.30">
    <property type="match status" value="1"/>
</dbReference>
<dbReference type="InterPro" id="IPR025110">
    <property type="entry name" value="AMP-bd_C"/>
</dbReference>
<name>A0ABP8FSQ5_9SPHI</name>
<dbReference type="Pfam" id="PF00975">
    <property type="entry name" value="Thioesterase"/>
    <property type="match status" value="1"/>
</dbReference>
<dbReference type="Gene3D" id="3.40.50.980">
    <property type="match status" value="2"/>
</dbReference>
<evidence type="ECO:0000313" key="2">
    <source>
        <dbReference type="EMBL" id="GAA4310206.1"/>
    </source>
</evidence>
<dbReference type="InterPro" id="IPR020459">
    <property type="entry name" value="AMP-binding"/>
</dbReference>
<dbReference type="Pfam" id="PF13193">
    <property type="entry name" value="AMP-binding_C"/>
    <property type="match status" value="1"/>
</dbReference>
<dbReference type="EMBL" id="BAABFT010000001">
    <property type="protein sequence ID" value="GAA4310206.1"/>
    <property type="molecule type" value="Genomic_DNA"/>
</dbReference>
<dbReference type="Pfam" id="PF00668">
    <property type="entry name" value="Condensation"/>
    <property type="match status" value="1"/>
</dbReference>
<reference evidence="3" key="1">
    <citation type="journal article" date="2019" name="Int. J. Syst. Evol. Microbiol.">
        <title>The Global Catalogue of Microorganisms (GCM) 10K type strain sequencing project: providing services to taxonomists for standard genome sequencing and annotation.</title>
        <authorList>
            <consortium name="The Broad Institute Genomics Platform"/>
            <consortium name="The Broad Institute Genome Sequencing Center for Infectious Disease"/>
            <person name="Wu L."/>
            <person name="Ma J."/>
        </authorList>
    </citation>
    <scope>NUCLEOTIDE SEQUENCE [LARGE SCALE GENOMIC DNA]</scope>
    <source>
        <strain evidence="3">JCM 17705</strain>
    </source>
</reference>
<keyword evidence="3" id="KW-1185">Reference proteome</keyword>
<dbReference type="InterPro" id="IPR001031">
    <property type="entry name" value="Thioesterase"/>
</dbReference>
<dbReference type="PROSITE" id="PS00455">
    <property type="entry name" value="AMP_BINDING"/>
    <property type="match status" value="1"/>
</dbReference>
<accession>A0ABP8FSQ5</accession>
<dbReference type="Gene3D" id="3.30.559.30">
    <property type="entry name" value="Nonribosomal peptide synthetase, condensation domain"/>
    <property type="match status" value="1"/>
</dbReference>
<proteinExistence type="predicted"/>
<evidence type="ECO:0000259" key="1">
    <source>
        <dbReference type="PROSITE" id="PS50075"/>
    </source>
</evidence>
<dbReference type="RefSeq" id="WP_345209389.1">
    <property type="nucleotide sequence ID" value="NZ_BAABFT010000001.1"/>
</dbReference>
<dbReference type="InterPro" id="IPR010071">
    <property type="entry name" value="AA_adenyl_dom"/>
</dbReference>
<dbReference type="CDD" id="cd05930">
    <property type="entry name" value="A_NRPS"/>
    <property type="match status" value="1"/>
</dbReference>
<dbReference type="PRINTS" id="PR00154">
    <property type="entry name" value="AMPBINDING"/>
</dbReference>
<dbReference type="PROSITE" id="PS50075">
    <property type="entry name" value="CARRIER"/>
    <property type="match status" value="1"/>
</dbReference>
<feature type="domain" description="Carrier" evidence="1">
    <location>
        <begin position="818"/>
        <end position="893"/>
    </location>
</feature>
<dbReference type="InterPro" id="IPR036736">
    <property type="entry name" value="ACP-like_sf"/>
</dbReference>
<dbReference type="InterPro" id="IPR000873">
    <property type="entry name" value="AMP-dep_synth/lig_dom"/>
</dbReference>
<dbReference type="NCBIfam" id="TIGR01733">
    <property type="entry name" value="AA-adenyl-dom"/>
    <property type="match status" value="1"/>
</dbReference>
<sequence length="1183" mass="132216">MNLNKLDQDINAFSVAPNLDGLSQNFDIKHDAEHEETMDLAEDAVQFWKRQLISGIPRITMPVDFPRSSVGASKTAHVSFVISYPLSETLRQMNERLGTNTYSTLLTVYNVLLYRYTGQTEMLIGLPAIEYRVDEEGDINDTHHNTKVFHIQFQDDINFIELLTKVNEVTSEYARHPDVSYELLQEALGNQAESMQGSLYNLIYSYRNTLIGSKEIEDWTANVSIPENARHGIDLALYVEDTGNQVNITLTYNSELFEAETIQRFAKHFEALLEAATLNPSAAIATLPMLSEAEFQQLTSGWNTSHVNYPADKCIHWLFEQQAAEAPQAKALVFENEHLTYAELNRRANQVAHYLIEKGVKPGIFVPLCMHPSIEMFVAILGILKAGGAYVPVDPDYPTDRVAYLLEDTNATLVLCNHKSKAALAEFKAVDLLVLDDDELKLESYPTNNLTDVVVNSNDLAYVIYTSGTTGRPKGVMIEHRALIDHCYGVIESAGLKSCKSFALFSPLVFDAGHSIIHSCFSMGTCLHVLPKSLIMDSERVVAYLNDNEIDGIKIVPSLWLSYAGLQKIALAKKVMIFGGEAFALGILNHLRNVNYRGAVYNHYGPTEVTIGKTIHRVNLNADYQTVPIGKPFSNTQVYILDDSLQPVPVGITGELYIAGNGLARGYLNRPDLTAEKFIVNPFAYLPTDRMYKTGDKVRWLSDGNIEYLGRVDEQIKIDGHRIEPGEIEGVLLQSGMVSHAVVLALPCSKGNSCLVQYIVPNSSYNKDNLSQFLKQKLPAYMVPCTGIELENLPLTRHGKIDKKQLAGLADFSRKFAAPVTSTEIKLAEIWESVLNTGKIGIHDNFFEIGGNSLLAAMIFVKIKDTFRRNFPLSAIFTAPTIHLLATVLDEPVKAFSGSKSLIPIQPHGNKTPLFCVHAGHGHVLFYGNLALHLDSDQPVYGIQAKGIDGTDLPFNNMEAIAAYYIEEIRKVQPEGPYYLAGYCLGAMITFEMAQQLQQQGQEVALLANFNGISPYYRRPAPASVTNENKPQPSRLDKISRHLNNIKELNWKGKFDYIAKRFWVQAKSKLMGPVFVVNYKVSGALFKLYLNTKHKAPDVLARKYTGNSLYILQCSYRPKTYNGKMVVFRSPDIYTVPHLGWKTLITNGIKAISIPGEHESRRDILNEPYVQHLAKELERFLPA</sequence>
<protein>
    <submittedName>
        <fullName evidence="2">Amino acid adenylation domain-containing protein</fullName>
    </submittedName>
</protein>
<dbReference type="Gene3D" id="3.30.559.10">
    <property type="entry name" value="Chloramphenicol acetyltransferase-like domain"/>
    <property type="match status" value="1"/>
</dbReference>
<dbReference type="Pfam" id="PF00550">
    <property type="entry name" value="PP-binding"/>
    <property type="match status" value="1"/>
</dbReference>
<dbReference type="Gene3D" id="3.40.50.1820">
    <property type="entry name" value="alpha/beta hydrolase"/>
    <property type="match status" value="1"/>
</dbReference>
<dbReference type="InterPro" id="IPR045851">
    <property type="entry name" value="AMP-bd_C_sf"/>
</dbReference>
<dbReference type="InterPro" id="IPR029058">
    <property type="entry name" value="AB_hydrolase_fold"/>
</dbReference>
<dbReference type="InterPro" id="IPR001242">
    <property type="entry name" value="Condensation_dom"/>
</dbReference>
<dbReference type="Pfam" id="PF00501">
    <property type="entry name" value="AMP-binding"/>
    <property type="match status" value="1"/>
</dbReference>
<dbReference type="SUPFAM" id="SSF47336">
    <property type="entry name" value="ACP-like"/>
    <property type="match status" value="1"/>
</dbReference>
<dbReference type="Gene3D" id="2.30.38.10">
    <property type="entry name" value="Luciferase, Domain 3"/>
    <property type="match status" value="1"/>
</dbReference>
<dbReference type="PANTHER" id="PTHR45527">
    <property type="entry name" value="NONRIBOSOMAL PEPTIDE SYNTHETASE"/>
    <property type="match status" value="1"/>
</dbReference>
<organism evidence="2 3">
    <name type="scientific">Mucilaginibacter gynuensis</name>
    <dbReference type="NCBI Taxonomy" id="1302236"/>
    <lineage>
        <taxon>Bacteria</taxon>
        <taxon>Pseudomonadati</taxon>
        <taxon>Bacteroidota</taxon>
        <taxon>Sphingobacteriia</taxon>
        <taxon>Sphingobacteriales</taxon>
        <taxon>Sphingobacteriaceae</taxon>
        <taxon>Mucilaginibacter</taxon>
    </lineage>
</organism>
<dbReference type="PANTHER" id="PTHR45527:SF1">
    <property type="entry name" value="FATTY ACID SYNTHASE"/>
    <property type="match status" value="1"/>
</dbReference>
<dbReference type="Proteomes" id="UP001500582">
    <property type="component" value="Unassembled WGS sequence"/>
</dbReference>
<gene>
    <name evidence="2" type="ORF">GCM10023149_04800</name>
</gene>
<dbReference type="SUPFAM" id="SSF53474">
    <property type="entry name" value="alpha/beta-Hydrolases"/>
    <property type="match status" value="1"/>
</dbReference>
<dbReference type="Gene3D" id="1.10.1200.10">
    <property type="entry name" value="ACP-like"/>
    <property type="match status" value="1"/>
</dbReference>
<evidence type="ECO:0000313" key="3">
    <source>
        <dbReference type="Proteomes" id="UP001500582"/>
    </source>
</evidence>
<dbReference type="SUPFAM" id="SSF52777">
    <property type="entry name" value="CoA-dependent acyltransferases"/>
    <property type="match status" value="1"/>
</dbReference>
<dbReference type="InterPro" id="IPR020845">
    <property type="entry name" value="AMP-binding_CS"/>
</dbReference>
<dbReference type="InterPro" id="IPR009081">
    <property type="entry name" value="PP-bd_ACP"/>
</dbReference>
<comment type="caution">
    <text evidence="2">The sequence shown here is derived from an EMBL/GenBank/DDBJ whole genome shotgun (WGS) entry which is preliminary data.</text>
</comment>